<evidence type="ECO:0000256" key="3">
    <source>
        <dbReference type="ARBA" id="ARBA00022722"/>
    </source>
</evidence>
<evidence type="ECO:0000256" key="7">
    <source>
        <dbReference type="SAM" id="MobiDB-lite"/>
    </source>
</evidence>
<keyword evidence="5" id="KW-0378">Hydrolase</keyword>
<dbReference type="InterPro" id="IPR043502">
    <property type="entry name" value="DNA/RNA_pol_sf"/>
</dbReference>
<evidence type="ECO:0000256" key="1">
    <source>
        <dbReference type="ARBA" id="ARBA00022679"/>
    </source>
</evidence>
<dbReference type="RefSeq" id="WP_311163417.1">
    <property type="nucleotide sequence ID" value="NZ_JAQMHB010000003.1"/>
</dbReference>
<keyword evidence="3" id="KW-0540">Nuclease</keyword>
<keyword evidence="10" id="KW-1185">Reference proteome</keyword>
<sequence length="241" mass="27528">MAAPLRRLTRKDADWEWDEECEKAFVKLKEVVGKDLVLHKLDYGKDAGRIYLAVDSSQVAAGAVLSQMDKAGYIRPVRYESVVFTEVESRYSQPKLELCGVAKILKKLQHILWGQHFELQVDAKSLIQMINSPSLPNAPMTRWVAFIQHFSFDLVHKPGKTFTMPDGLSRRPPTEEDSDSEEFDEDIPIIKASTKGAEDFPYLPHEVKLAGLLCLDYVMMTSTKRINWKIVFMLIKVLEKV</sequence>
<feature type="region of interest" description="Disordered" evidence="7">
    <location>
        <begin position="163"/>
        <end position="183"/>
    </location>
</feature>
<dbReference type="CDD" id="cd09274">
    <property type="entry name" value="RNase_HI_RT_Ty3"/>
    <property type="match status" value="1"/>
</dbReference>
<evidence type="ECO:0000256" key="4">
    <source>
        <dbReference type="ARBA" id="ARBA00022759"/>
    </source>
</evidence>
<dbReference type="Pfam" id="PF17917">
    <property type="entry name" value="RT_RNaseH"/>
    <property type="match status" value="1"/>
</dbReference>
<evidence type="ECO:0000256" key="6">
    <source>
        <dbReference type="ARBA" id="ARBA00022918"/>
    </source>
</evidence>
<keyword evidence="2" id="KW-0548">Nucleotidyltransferase</keyword>
<evidence type="ECO:0000256" key="5">
    <source>
        <dbReference type="ARBA" id="ARBA00022801"/>
    </source>
</evidence>
<organism evidence="9 10">
    <name type="scientific">Xanthomonas hawaiiensis</name>
    <dbReference type="NCBI Taxonomy" id="3003247"/>
    <lineage>
        <taxon>Bacteria</taxon>
        <taxon>Pseudomonadati</taxon>
        <taxon>Pseudomonadota</taxon>
        <taxon>Gammaproteobacteria</taxon>
        <taxon>Lysobacterales</taxon>
        <taxon>Lysobacteraceae</taxon>
        <taxon>Xanthomonas</taxon>
    </lineage>
</organism>
<dbReference type="InterPro" id="IPR041373">
    <property type="entry name" value="RT_RNaseH"/>
</dbReference>
<proteinExistence type="predicted"/>
<protein>
    <submittedName>
        <fullName evidence="9">Ty3/Gypsy family RNase HI domain-containing protein</fullName>
    </submittedName>
</protein>
<accession>A0ABU2IC14</accession>
<gene>
    <name evidence="9" type="ORF">PNQ69_20690</name>
</gene>
<name>A0ABU2IC14_9XANT</name>
<dbReference type="PANTHER" id="PTHR37984:SF5">
    <property type="entry name" value="PROTEIN NYNRIN-LIKE"/>
    <property type="match status" value="1"/>
</dbReference>
<dbReference type="Gene3D" id="3.30.70.270">
    <property type="match status" value="1"/>
</dbReference>
<evidence type="ECO:0000259" key="8">
    <source>
        <dbReference type="Pfam" id="PF17917"/>
    </source>
</evidence>
<dbReference type="InterPro" id="IPR050951">
    <property type="entry name" value="Retrovirus_Pol_polyprotein"/>
</dbReference>
<dbReference type="EMBL" id="JAQMHB010000003">
    <property type="protein sequence ID" value="MDS9995183.1"/>
    <property type="molecule type" value="Genomic_DNA"/>
</dbReference>
<dbReference type="Gene3D" id="3.10.20.370">
    <property type="match status" value="1"/>
</dbReference>
<evidence type="ECO:0000313" key="9">
    <source>
        <dbReference type="EMBL" id="MDS9995183.1"/>
    </source>
</evidence>
<keyword evidence="1" id="KW-0808">Transferase</keyword>
<evidence type="ECO:0000256" key="2">
    <source>
        <dbReference type="ARBA" id="ARBA00022695"/>
    </source>
</evidence>
<reference evidence="9 10" key="1">
    <citation type="submission" date="2023-01" db="EMBL/GenBank/DDBJ databases">
        <title>Xanthomonas hawaiianensis sp. nov. isolated from Araceae family in Hawaii.</title>
        <authorList>
            <person name="Chunag S.-C."/>
            <person name="Dobhal S."/>
            <person name="Alvarez A."/>
            <person name="Arif M."/>
        </authorList>
    </citation>
    <scope>NUCLEOTIDE SEQUENCE [LARGE SCALE GENOMIC DNA]</scope>
    <source>
        <strain evidence="9 10">A2111</strain>
    </source>
</reference>
<dbReference type="PANTHER" id="PTHR37984">
    <property type="entry name" value="PROTEIN CBG26694"/>
    <property type="match status" value="1"/>
</dbReference>
<comment type="caution">
    <text evidence="9">The sequence shown here is derived from an EMBL/GenBank/DDBJ whole genome shotgun (WGS) entry which is preliminary data.</text>
</comment>
<dbReference type="InterPro" id="IPR043128">
    <property type="entry name" value="Rev_trsase/Diguanyl_cyclase"/>
</dbReference>
<dbReference type="Proteomes" id="UP001260534">
    <property type="component" value="Unassembled WGS sequence"/>
</dbReference>
<feature type="domain" description="Reverse transcriptase RNase H-like" evidence="8">
    <location>
        <begin position="50"/>
        <end position="150"/>
    </location>
</feature>
<keyword evidence="6" id="KW-0695">RNA-directed DNA polymerase</keyword>
<keyword evidence="4" id="KW-0255">Endonuclease</keyword>
<dbReference type="SUPFAM" id="SSF56672">
    <property type="entry name" value="DNA/RNA polymerases"/>
    <property type="match status" value="1"/>
</dbReference>
<evidence type="ECO:0000313" key="10">
    <source>
        <dbReference type="Proteomes" id="UP001260534"/>
    </source>
</evidence>